<reference evidence="2 3" key="1">
    <citation type="submission" date="2012-12" db="EMBL/GenBank/DDBJ databases">
        <title>Genome assembly of Fulvivirga imtechensis AK7.</title>
        <authorList>
            <person name="Nupur N."/>
            <person name="Khatri I."/>
            <person name="Kumar R."/>
            <person name="Subramanian S."/>
            <person name="Pinnaka A."/>
        </authorList>
    </citation>
    <scope>NUCLEOTIDE SEQUENCE [LARGE SCALE GENOMIC DNA]</scope>
    <source>
        <strain evidence="2 3">AK7</strain>
    </source>
</reference>
<dbReference type="Proteomes" id="UP000011135">
    <property type="component" value="Unassembled WGS sequence"/>
</dbReference>
<dbReference type="PATRIC" id="fig|1237149.3.peg.5004"/>
<dbReference type="RefSeq" id="WP_009582732.1">
    <property type="nucleotide sequence ID" value="NZ_AMZN01000087.1"/>
</dbReference>
<feature type="domain" description="Carboxymuconolactone decarboxylase-like" evidence="1">
    <location>
        <begin position="18"/>
        <end position="93"/>
    </location>
</feature>
<dbReference type="PANTHER" id="PTHR34846">
    <property type="entry name" value="4-CARBOXYMUCONOLACTONE DECARBOXYLASE FAMILY PROTEIN (AFU_ORTHOLOGUE AFUA_6G11590)"/>
    <property type="match status" value="1"/>
</dbReference>
<gene>
    <name evidence="2" type="ORF">C900_05624</name>
</gene>
<proteinExistence type="predicted"/>
<dbReference type="InterPro" id="IPR029032">
    <property type="entry name" value="AhpD-like"/>
</dbReference>
<sequence length="153" mass="17795">MERISYESISEEVLGGMMKNEEYLRNCGLNVKELDLMRFRVSQINNCAYCLDMHSKEAIHAGETPLRLYSVSAWREAPYYSEREKAILEFAEALTYLPERGVDDNLYSNMQKHFSNEEIANLTLAVVQINSWNRIVSCFRPTPGKYRVKQLQS</sequence>
<dbReference type="InterPro" id="IPR004675">
    <property type="entry name" value="AhpD_core"/>
</dbReference>
<dbReference type="GO" id="GO:0051920">
    <property type="term" value="F:peroxiredoxin activity"/>
    <property type="evidence" value="ECO:0007669"/>
    <property type="project" value="InterPro"/>
</dbReference>
<dbReference type="EMBL" id="AMZN01000087">
    <property type="protein sequence ID" value="ELR68931.1"/>
    <property type="molecule type" value="Genomic_DNA"/>
</dbReference>
<evidence type="ECO:0000313" key="2">
    <source>
        <dbReference type="EMBL" id="ELR68931.1"/>
    </source>
</evidence>
<dbReference type="AlphaFoldDB" id="L8JJ54"/>
<name>L8JJ54_9BACT</name>
<dbReference type="eggNOG" id="COG2128">
    <property type="taxonomic scope" value="Bacteria"/>
</dbReference>
<comment type="caution">
    <text evidence="2">The sequence shown here is derived from an EMBL/GenBank/DDBJ whole genome shotgun (WGS) entry which is preliminary data.</text>
</comment>
<dbReference type="Pfam" id="PF02627">
    <property type="entry name" value="CMD"/>
    <property type="match status" value="1"/>
</dbReference>
<keyword evidence="3" id="KW-1185">Reference proteome</keyword>
<dbReference type="SUPFAM" id="SSF69118">
    <property type="entry name" value="AhpD-like"/>
    <property type="match status" value="1"/>
</dbReference>
<evidence type="ECO:0000259" key="1">
    <source>
        <dbReference type="Pfam" id="PF02627"/>
    </source>
</evidence>
<evidence type="ECO:0000313" key="3">
    <source>
        <dbReference type="Proteomes" id="UP000011135"/>
    </source>
</evidence>
<dbReference type="STRING" id="1237149.C900_05624"/>
<protein>
    <submittedName>
        <fullName evidence="2">4-carboxymuconolactone decarboxylase</fullName>
    </submittedName>
</protein>
<organism evidence="2 3">
    <name type="scientific">Fulvivirga imtechensis AK7</name>
    <dbReference type="NCBI Taxonomy" id="1237149"/>
    <lineage>
        <taxon>Bacteria</taxon>
        <taxon>Pseudomonadati</taxon>
        <taxon>Bacteroidota</taxon>
        <taxon>Cytophagia</taxon>
        <taxon>Cytophagales</taxon>
        <taxon>Fulvivirgaceae</taxon>
        <taxon>Fulvivirga</taxon>
    </lineage>
</organism>
<dbReference type="NCBIfam" id="TIGR00778">
    <property type="entry name" value="ahpD_dom"/>
    <property type="match status" value="1"/>
</dbReference>
<dbReference type="PANTHER" id="PTHR34846:SF10">
    <property type="entry name" value="CYTOPLASMIC PROTEIN"/>
    <property type="match status" value="1"/>
</dbReference>
<dbReference type="OrthoDB" id="9801997at2"/>
<dbReference type="Gene3D" id="1.20.1290.10">
    <property type="entry name" value="AhpD-like"/>
    <property type="match status" value="1"/>
</dbReference>
<dbReference type="InterPro" id="IPR003779">
    <property type="entry name" value="CMD-like"/>
</dbReference>
<accession>L8JJ54</accession>